<evidence type="ECO:0000313" key="2">
    <source>
        <dbReference type="Proteomes" id="UP000076837"/>
    </source>
</evidence>
<evidence type="ECO:0000313" key="1">
    <source>
        <dbReference type="EMBL" id="KZM26454.1"/>
    </source>
</evidence>
<comment type="caution">
    <text evidence="1">The sequence shown here is derived from an EMBL/GenBank/DDBJ whole genome shotgun (WGS) entry which is preliminary data.</text>
</comment>
<reference evidence="1 2" key="1">
    <citation type="journal article" date="2016" name="Sci. Rep.">
        <title>Draft genome sequencing and secretome analysis of fungal phytopathogen Ascochyta rabiei provides insight into the necrotrophic effector repertoire.</title>
        <authorList>
            <person name="Verma S."/>
            <person name="Gazara R.K."/>
            <person name="Nizam S."/>
            <person name="Parween S."/>
            <person name="Chattopadhyay D."/>
            <person name="Verma P.K."/>
        </authorList>
    </citation>
    <scope>NUCLEOTIDE SEQUENCE [LARGE SCALE GENOMIC DNA]</scope>
    <source>
        <strain evidence="1 2">ArDII</strain>
    </source>
</reference>
<sequence length="157" mass="17105">MFLHPLLLNTLTAAYILPSPSPSPSPPKSNKCTFTLLHRQQHSTTYIHLTTITDHANALTIDVASHRPPTAFNSYTRLSPTHAFAVAGLLEEQRLTISSAEAGILSFQVGDAQWRIPDAASSQGNDDVDRVGCEVGAWFQSGRRSQVCDFVPSFSVL</sequence>
<dbReference type="AlphaFoldDB" id="A0A163JMK5"/>
<dbReference type="EMBL" id="JYNV01000103">
    <property type="protein sequence ID" value="KZM26454.1"/>
    <property type="molecule type" value="Genomic_DNA"/>
</dbReference>
<dbReference type="Proteomes" id="UP000076837">
    <property type="component" value="Unassembled WGS sequence"/>
</dbReference>
<accession>A0A163JMK5</accession>
<proteinExistence type="predicted"/>
<keyword evidence="2" id="KW-1185">Reference proteome</keyword>
<protein>
    <submittedName>
        <fullName evidence="1">Uncharacterized protein</fullName>
    </submittedName>
</protein>
<name>A0A163JMK5_DIDRA</name>
<gene>
    <name evidence="1" type="ORF">ST47_g2267</name>
</gene>
<organism evidence="1 2">
    <name type="scientific">Didymella rabiei</name>
    <name type="common">Chickpea ascochyta blight fungus</name>
    <name type="synonym">Mycosphaerella rabiei</name>
    <dbReference type="NCBI Taxonomy" id="5454"/>
    <lineage>
        <taxon>Eukaryota</taxon>
        <taxon>Fungi</taxon>
        <taxon>Dikarya</taxon>
        <taxon>Ascomycota</taxon>
        <taxon>Pezizomycotina</taxon>
        <taxon>Dothideomycetes</taxon>
        <taxon>Pleosporomycetidae</taxon>
        <taxon>Pleosporales</taxon>
        <taxon>Pleosporineae</taxon>
        <taxon>Didymellaceae</taxon>
        <taxon>Ascochyta</taxon>
    </lineage>
</organism>
<dbReference type="OrthoDB" id="3792543at2759"/>